<dbReference type="GO" id="GO:0045944">
    <property type="term" value="P:positive regulation of transcription by RNA polymerase II"/>
    <property type="evidence" value="ECO:0007669"/>
    <property type="project" value="TreeGrafter"/>
</dbReference>
<evidence type="ECO:0000313" key="6">
    <source>
        <dbReference type="EMBL" id="CAL4806848.1"/>
    </source>
</evidence>
<dbReference type="EMBL" id="CAMXCT030006756">
    <property type="protein sequence ID" value="CAL4806848.1"/>
    <property type="molecule type" value="Genomic_DNA"/>
</dbReference>
<dbReference type="Pfam" id="PF13637">
    <property type="entry name" value="Ank_4"/>
    <property type="match status" value="1"/>
</dbReference>
<evidence type="ECO:0000256" key="2">
    <source>
        <dbReference type="ARBA" id="ARBA00023043"/>
    </source>
</evidence>
<sequence length="1424" mass="158779">MLSSTVKAKTNRCTILRSEAMLRKTQRLRAALPGLVRQWHRLTRNGRGFSTGEVQSRSGSSLAGVVGGFAVGAITAGATAYYFLQAPSTPPEKGATKVKQEIATPVAKEKPQVGLLRPSDALGFDLEVQFLDELSAEKSSEAKAEKVVEVEETIEMEKTEKTIVESTKEVVPEPTPEEIEEANKKKEMLKILQVQSAEVSSLASNALQQVETAHQSSSQRREAALARLKHVLEVGDMSLIAEALAEAKAAAVPSGAAGFPGDGRDGTTAIMGPWGTNFHSGMAHQGRDDVGRRNFVSNHNKHGPPNLNDVKGRAGRTESVQELEQRLVELTRMLASARLHSKARLEQALQTKMTQHELQALKALYTSLKEAEKDFDQAAEVEFQELKQELRKQQEGILPYLDTFDTATVTRQHGSCVVPVDVSETMSNSPQKGRAFRKQGTDLSSASSAISTLSFSANSFNAASFGASIGLQRRSTIEGHTPMEDLQNSNRIEQKEATRCREMLRNIEKGTNTEPINQEFRKCFLFKNRLVTQCQVLHFAVMEAARLQNGRCVRQVLEAKADVFSKALYMTVKNDAAYETELNAMHIAAGLGSCEAMEALSHGTAESDLPRLVSSHATVNIKGSPDRFNFYCPIHDAAYLGQKDAVLWLLRHKAQADAQNKDGCTPLHFIALIGGRGSLMDSDVQEVVTELLEHKANLDARSFSAKSPYPCDPFLQQKIPLEIAAETQYPKDLMYLMAASYQSTRLDVPRAFADIRLLSNCNMKVAEVFAHDLVARAKNDQHMRDMIIKEAQMSGAVDRIAALLYMVPSAGAALLDMLTVPPIVQDAAKHPLPSRAALHTGPVRCTYQPDVVKRRQLTWPQWEYDADNQVYKEWHSAFVPPRVGGVRQDNVYDVDVKVVLLPNLLDVDIFMALTRTWETDNHVFAKLPIQGAIYCLWDKLVWPIFASSWLFMGVELAVLLRWGLQTSEAEKASNSLQNLHLYWSILLAGAEIFVASASWPKKREMEVFDASCRLLLVMPCVCDSFFSNPDPVMSEWEQGLLAINTFAQGFAVTYMLRLLHRFKRILAIFKTFFSRTILEMLLIAVMIFASFSFAFLTLIRREHAAWTVTYLYRGLMFGDGDGLDRMGLMLGGSDEDNKAALVLFMVCGTILFNVTILNLVIAIYGNEYEQVNAETELHFMKERAKYCLIYVEMLHKQRLLHIVQEIAEVSSMEQVPMFTKLVLLLTQSLLQILELQKKLISLLQPLRRYQIITAVLLVAIAALPWICSLLYRVLNALPITSAFLLSTAQIAWQAMLIQADWFQPDAPELAPGIAVAQTNGDLEGIVEGPAEGGKWTVKSRDGSFEASESQLQIKNASFLWICHRSDYDEAFFQRTEEVSRRDLEHVSHQLDETKQKLEDLERNLSVKLDVLMRLMGDGSQNSDP</sequence>
<evidence type="ECO:0000256" key="1">
    <source>
        <dbReference type="ARBA" id="ARBA00022737"/>
    </source>
</evidence>
<dbReference type="GO" id="GO:0000976">
    <property type="term" value="F:transcription cis-regulatory region binding"/>
    <property type="evidence" value="ECO:0007669"/>
    <property type="project" value="TreeGrafter"/>
</dbReference>
<feature type="transmembrane region" description="Helical" evidence="4">
    <location>
        <begin position="62"/>
        <end position="84"/>
    </location>
</feature>
<dbReference type="EMBL" id="CAMXCT010006756">
    <property type="protein sequence ID" value="CAI4019536.1"/>
    <property type="molecule type" value="Genomic_DNA"/>
</dbReference>
<feature type="coiled-coil region" evidence="3">
    <location>
        <begin position="1383"/>
        <end position="1410"/>
    </location>
</feature>
<dbReference type="GO" id="GO:0005634">
    <property type="term" value="C:nucleus"/>
    <property type="evidence" value="ECO:0007669"/>
    <property type="project" value="TreeGrafter"/>
</dbReference>
<protein>
    <recommendedName>
        <fullName evidence="8">Ion transport domain-containing protein</fullName>
    </recommendedName>
</protein>
<dbReference type="InterPro" id="IPR050663">
    <property type="entry name" value="Ankyrin-SOCS_Box"/>
</dbReference>
<comment type="caution">
    <text evidence="5">The sequence shown here is derived from an EMBL/GenBank/DDBJ whole genome shotgun (WGS) entry which is preliminary data.</text>
</comment>
<keyword evidence="3" id="KW-0175">Coiled coil</keyword>
<evidence type="ECO:0000313" key="7">
    <source>
        <dbReference type="Proteomes" id="UP001152797"/>
    </source>
</evidence>
<keyword evidence="4" id="KW-1133">Transmembrane helix</keyword>
<keyword evidence="7" id="KW-1185">Reference proteome</keyword>
<feature type="transmembrane region" description="Helical" evidence="4">
    <location>
        <begin position="981"/>
        <end position="999"/>
    </location>
</feature>
<feature type="transmembrane region" description="Helical" evidence="4">
    <location>
        <begin position="1139"/>
        <end position="1164"/>
    </location>
</feature>
<dbReference type="InterPro" id="IPR002110">
    <property type="entry name" value="Ankyrin_rpt"/>
</dbReference>
<keyword evidence="4" id="KW-0812">Transmembrane</keyword>
<feature type="transmembrane region" description="Helical" evidence="4">
    <location>
        <begin position="1251"/>
        <end position="1271"/>
    </location>
</feature>
<feature type="transmembrane region" description="Helical" evidence="4">
    <location>
        <begin position="1039"/>
        <end position="1059"/>
    </location>
</feature>
<dbReference type="Gene3D" id="1.25.40.20">
    <property type="entry name" value="Ankyrin repeat-containing domain"/>
    <property type="match status" value="1"/>
</dbReference>
<dbReference type="PANTHER" id="PTHR24193:SF121">
    <property type="entry name" value="ADA2A-CONTAINING COMPLEX COMPONENT 3, ISOFORM D"/>
    <property type="match status" value="1"/>
</dbReference>
<evidence type="ECO:0000313" key="5">
    <source>
        <dbReference type="EMBL" id="CAI4019536.1"/>
    </source>
</evidence>
<keyword evidence="4" id="KW-0472">Membrane</keyword>
<name>A0A9P1M2P8_9DINO</name>
<evidence type="ECO:0008006" key="8">
    <source>
        <dbReference type="Google" id="ProtNLM"/>
    </source>
</evidence>
<keyword evidence="1" id="KW-0677">Repeat</keyword>
<dbReference type="OrthoDB" id="447155at2759"/>
<dbReference type="SMART" id="SM00248">
    <property type="entry name" value="ANK"/>
    <property type="match status" value="3"/>
</dbReference>
<evidence type="ECO:0000256" key="4">
    <source>
        <dbReference type="SAM" id="Phobius"/>
    </source>
</evidence>
<evidence type="ECO:0000256" key="3">
    <source>
        <dbReference type="SAM" id="Coils"/>
    </source>
</evidence>
<gene>
    <name evidence="5" type="ORF">C1SCF055_LOCUS44031</name>
</gene>
<keyword evidence="2" id="KW-0040">ANK repeat</keyword>
<dbReference type="PANTHER" id="PTHR24193">
    <property type="entry name" value="ANKYRIN REPEAT PROTEIN"/>
    <property type="match status" value="1"/>
</dbReference>
<reference evidence="6 7" key="2">
    <citation type="submission" date="2024-05" db="EMBL/GenBank/DDBJ databases">
        <authorList>
            <person name="Chen Y."/>
            <person name="Shah S."/>
            <person name="Dougan E. K."/>
            <person name="Thang M."/>
            <person name="Chan C."/>
        </authorList>
    </citation>
    <scope>NUCLEOTIDE SEQUENCE [LARGE SCALE GENOMIC DNA]</scope>
</reference>
<organism evidence="5">
    <name type="scientific">Cladocopium goreaui</name>
    <dbReference type="NCBI Taxonomy" id="2562237"/>
    <lineage>
        <taxon>Eukaryota</taxon>
        <taxon>Sar</taxon>
        <taxon>Alveolata</taxon>
        <taxon>Dinophyceae</taxon>
        <taxon>Suessiales</taxon>
        <taxon>Symbiodiniaceae</taxon>
        <taxon>Cladocopium</taxon>
    </lineage>
</organism>
<reference evidence="5" key="1">
    <citation type="submission" date="2022-10" db="EMBL/GenBank/DDBJ databases">
        <authorList>
            <person name="Chen Y."/>
            <person name="Dougan E. K."/>
            <person name="Chan C."/>
            <person name="Rhodes N."/>
            <person name="Thang M."/>
        </authorList>
    </citation>
    <scope>NUCLEOTIDE SEQUENCE</scope>
</reference>
<proteinExistence type="predicted"/>
<dbReference type="SUPFAM" id="SSF48403">
    <property type="entry name" value="Ankyrin repeat"/>
    <property type="match status" value="1"/>
</dbReference>
<accession>A0A9P1M2P8</accession>
<dbReference type="EMBL" id="CAMXCT020006756">
    <property type="protein sequence ID" value="CAL1172911.1"/>
    <property type="molecule type" value="Genomic_DNA"/>
</dbReference>
<feature type="transmembrane region" description="Helical" evidence="4">
    <location>
        <begin position="1080"/>
        <end position="1099"/>
    </location>
</feature>
<dbReference type="InterPro" id="IPR036770">
    <property type="entry name" value="Ankyrin_rpt-contain_sf"/>
</dbReference>
<dbReference type="Proteomes" id="UP001152797">
    <property type="component" value="Unassembled WGS sequence"/>
</dbReference>
<feature type="transmembrane region" description="Helical" evidence="4">
    <location>
        <begin position="940"/>
        <end position="960"/>
    </location>
</feature>